<feature type="signal peptide" evidence="1">
    <location>
        <begin position="1"/>
        <end position="20"/>
    </location>
</feature>
<evidence type="ECO:0000313" key="3">
    <source>
        <dbReference type="EMBL" id="MCH4822745.1"/>
    </source>
</evidence>
<evidence type="ECO:0000256" key="1">
    <source>
        <dbReference type="SAM" id="SignalP"/>
    </source>
</evidence>
<dbReference type="Pfam" id="PF19572">
    <property type="entry name" value="PorV"/>
    <property type="match status" value="1"/>
</dbReference>
<dbReference type="RefSeq" id="WP_240712866.1">
    <property type="nucleotide sequence ID" value="NZ_JAKVTV010000001.1"/>
</dbReference>
<dbReference type="InterPro" id="IPR045741">
    <property type="entry name" value="PorV"/>
</dbReference>
<feature type="domain" description="Type IX secretion system protein PorV" evidence="2">
    <location>
        <begin position="28"/>
        <end position="254"/>
    </location>
</feature>
<keyword evidence="1" id="KW-0732">Signal</keyword>
<evidence type="ECO:0000313" key="4">
    <source>
        <dbReference type="Proteomes" id="UP001139226"/>
    </source>
</evidence>
<comment type="caution">
    <text evidence="3">The sequence shown here is derived from an EMBL/GenBank/DDBJ whole genome shotgun (WGS) entry which is preliminary data.</text>
</comment>
<dbReference type="AlphaFoldDB" id="A0A9X2A8V8"/>
<reference evidence="3" key="1">
    <citation type="submission" date="2022-03" db="EMBL/GenBank/DDBJ databases">
        <title>Gramella crocea sp. nov., isolated from activated sludge of a seafood processing plant.</title>
        <authorList>
            <person name="Zhang X."/>
        </authorList>
    </citation>
    <scope>NUCLEOTIDE SEQUENCE</scope>
    <source>
        <strain evidence="3">YJ019</strain>
    </source>
</reference>
<accession>A0A9X2A8V8</accession>
<gene>
    <name evidence="3" type="primary">porV</name>
    <name evidence="3" type="ORF">ML462_06120</name>
</gene>
<sequence length="356" mass="38933">MKKILFFFLLIPLSMKVGFAQESSGGQPTAAPFLLIVPDARSGGMADMGVATSTDAYSQFFNPSKYAFMEGDMILGLNYTPWLRNLTNDVFLGSFSFARRINERSTWGVGMRYFSYGSMELSDATGNSMGSQNPYEVAIDGSYSLKLSENFSTAVTGRYVRSDYALADEGSDLNTFVADVGAYYQSDLMKLGKNQGIWRAGMALSNIGFNVELVENGPKSQMPTNLKLGSGYELLMDPKNSIAANVEINSLLVKDSDFGSLVYALGAEYKYNNVFALRTGYFHEAESVGNRQFATVGGGVSFKSARLDLSYLFNTSDVASPLENTLRFSLSYAFGNHNRSSSEVIDDAEVEVAETK</sequence>
<evidence type="ECO:0000259" key="2">
    <source>
        <dbReference type="Pfam" id="PF19572"/>
    </source>
</evidence>
<dbReference type="NCBIfam" id="NF033709">
    <property type="entry name" value="PorV_fam"/>
    <property type="match status" value="1"/>
</dbReference>
<proteinExistence type="predicted"/>
<dbReference type="SUPFAM" id="SSF56935">
    <property type="entry name" value="Porins"/>
    <property type="match status" value="1"/>
</dbReference>
<dbReference type="EMBL" id="JAKVTV010000001">
    <property type="protein sequence ID" value="MCH4822745.1"/>
    <property type="molecule type" value="Genomic_DNA"/>
</dbReference>
<dbReference type="NCBIfam" id="NF033710">
    <property type="entry name" value="T9SS_OM_PorV"/>
    <property type="match status" value="1"/>
</dbReference>
<feature type="chain" id="PRO_5040918503" evidence="1">
    <location>
        <begin position="21"/>
        <end position="356"/>
    </location>
</feature>
<keyword evidence="4" id="KW-1185">Reference proteome</keyword>
<dbReference type="InterPro" id="IPR047799">
    <property type="entry name" value="T9SS_OM_PorV"/>
</dbReference>
<organism evidence="3 4">
    <name type="scientific">Christiangramia lutea</name>
    <dbReference type="NCBI Taxonomy" id="1607951"/>
    <lineage>
        <taxon>Bacteria</taxon>
        <taxon>Pseudomonadati</taxon>
        <taxon>Bacteroidota</taxon>
        <taxon>Flavobacteriia</taxon>
        <taxon>Flavobacteriales</taxon>
        <taxon>Flavobacteriaceae</taxon>
        <taxon>Christiangramia</taxon>
    </lineage>
</organism>
<dbReference type="Proteomes" id="UP001139226">
    <property type="component" value="Unassembled WGS sequence"/>
</dbReference>
<dbReference type="Gene3D" id="2.40.160.60">
    <property type="entry name" value="Outer membrane protein transport protein (OMPP1/FadL/TodX)"/>
    <property type="match status" value="1"/>
</dbReference>
<name>A0A9X2A8V8_9FLAO</name>
<protein>
    <submittedName>
        <fullName evidence="3">Type IX secretion system outer membrane channel protein PorV</fullName>
    </submittedName>
</protein>